<name>D0UWC0_9CAUD</name>
<evidence type="ECO:0000313" key="2">
    <source>
        <dbReference type="EMBL" id="ACX71092.1"/>
    </source>
</evidence>
<gene>
    <name evidence="2" type="ORF">pZL12.15c</name>
</gene>
<keyword evidence="3" id="KW-1185">Reference proteome</keyword>
<sequence length="134" mass="14318">MPSSVEPARSAGHHPTGPPGPTPATTVGDGSRVIPFGRRPTRTGRGRRTPQPAQPERVVAPDSPQQRLAETAEAFFLARGATLTDDTTADTYRATLDLVQLMLDGSLAQNLVGEDEYRHLTGMMRGLNDAPDCV</sequence>
<feature type="compositionally biased region" description="Basic residues" evidence="1">
    <location>
        <begin position="39"/>
        <end position="48"/>
    </location>
</feature>
<evidence type="ECO:0000256" key="1">
    <source>
        <dbReference type="SAM" id="MobiDB-lite"/>
    </source>
</evidence>
<feature type="region of interest" description="Disordered" evidence="1">
    <location>
        <begin position="1"/>
        <end position="65"/>
    </location>
</feature>
<evidence type="ECO:0000313" key="3">
    <source>
        <dbReference type="Proteomes" id="UP000298310"/>
    </source>
</evidence>
<dbReference type="Proteomes" id="UP000298310">
    <property type="component" value="Segment"/>
</dbReference>
<accession>D0UWC0</accession>
<reference evidence="2 3" key="1">
    <citation type="journal article" date="2010" name="J. Bacteriol.">
        <title>Characterization of the replication, transfer, and plasmid/lytic phage cycle of the Streptomyces plasmid-phage pZL12.</title>
        <authorList>
            <person name="Zhong L."/>
            <person name="Cheng Q."/>
            <person name="Tian X."/>
            <person name="Zhao L."/>
            <person name="Qin Z."/>
        </authorList>
    </citation>
    <scope>NUCLEOTIDE SEQUENCE [LARGE SCALE GENOMIC DNA]</scope>
</reference>
<proteinExistence type="predicted"/>
<dbReference type="EMBL" id="GQ919031">
    <property type="protein sequence ID" value="ACX71092.1"/>
    <property type="molecule type" value="Genomic_DNA"/>
</dbReference>
<organism evidence="2 3">
    <name type="scientific">Streptomyces phage ZL12</name>
    <dbReference type="NCBI Taxonomy" id="2570911"/>
    <lineage>
        <taxon>Viruses</taxon>
        <taxon>Duplodnaviria</taxon>
        <taxon>Heunggongvirae</taxon>
        <taxon>Uroviricota</taxon>
        <taxon>Caudoviricetes</taxon>
        <taxon>Fuzanglongvirus</taxon>
        <taxon>Fuzanglongvirus ZL12</taxon>
    </lineage>
</organism>
<protein>
    <submittedName>
        <fullName evidence="2">Uncharacterized protein</fullName>
    </submittedName>
</protein>
<dbReference type="KEGG" id="vg:80142631"/>